<dbReference type="RefSeq" id="WP_353710749.1">
    <property type="nucleotide sequence ID" value="NZ_CP159279.1"/>
</dbReference>
<name>A0AAU8EKQ9_9MICC</name>
<sequence>MVEESLINAELVAIDIQRVLPTDESKSGTELGQGLGHPQGHALSMAFS</sequence>
<reference evidence="2" key="1">
    <citation type="submission" date="2024-06" db="EMBL/GenBank/DDBJ databases">
        <title>Biodegradation of dimethachlon by Arthrobacter sp. K5: mechanistic insights and ecological implications.</title>
        <authorList>
            <person name="Hu S."/>
            <person name="Lu P."/>
        </authorList>
    </citation>
    <scope>NUCLEOTIDE SEQUENCE</scope>
    <source>
        <strain evidence="2">K5</strain>
    </source>
</reference>
<accession>A0AAU8EKQ9</accession>
<evidence type="ECO:0000313" key="2">
    <source>
        <dbReference type="EMBL" id="XCH10076.1"/>
    </source>
</evidence>
<dbReference type="AlphaFoldDB" id="A0AAU8EKQ9"/>
<proteinExistence type="predicted"/>
<protein>
    <submittedName>
        <fullName evidence="2">Uncharacterized protein</fullName>
    </submittedName>
</protein>
<gene>
    <name evidence="2" type="ORF">ABRP34_14660</name>
</gene>
<dbReference type="EMBL" id="CP159279">
    <property type="protein sequence ID" value="XCH10076.1"/>
    <property type="molecule type" value="Genomic_DNA"/>
</dbReference>
<feature type="region of interest" description="Disordered" evidence="1">
    <location>
        <begin position="24"/>
        <end position="48"/>
    </location>
</feature>
<evidence type="ECO:0000256" key="1">
    <source>
        <dbReference type="SAM" id="MobiDB-lite"/>
    </source>
</evidence>
<organism evidence="2">
    <name type="scientific">Arthrobacter sp. K5</name>
    <dbReference type="NCBI Taxonomy" id="2839623"/>
    <lineage>
        <taxon>Bacteria</taxon>
        <taxon>Bacillati</taxon>
        <taxon>Actinomycetota</taxon>
        <taxon>Actinomycetes</taxon>
        <taxon>Micrococcales</taxon>
        <taxon>Micrococcaceae</taxon>
        <taxon>Arthrobacter</taxon>
    </lineage>
</organism>